<dbReference type="GO" id="GO:0008233">
    <property type="term" value="F:peptidase activity"/>
    <property type="evidence" value="ECO:0007669"/>
    <property type="project" value="UniProtKB-KW"/>
</dbReference>
<gene>
    <name evidence="1" type="ORF">J2S10_004876</name>
</gene>
<dbReference type="InterPro" id="IPR021109">
    <property type="entry name" value="Peptidase_aspartic_dom_sf"/>
</dbReference>
<dbReference type="Gene3D" id="2.40.70.10">
    <property type="entry name" value="Acid Proteases"/>
    <property type="match status" value="1"/>
</dbReference>
<dbReference type="GO" id="GO:0006508">
    <property type="term" value="P:proteolysis"/>
    <property type="evidence" value="ECO:0007669"/>
    <property type="project" value="UniProtKB-KW"/>
</dbReference>
<reference evidence="1 2" key="1">
    <citation type="submission" date="2023-07" db="EMBL/GenBank/DDBJ databases">
        <title>Genomic Encyclopedia of Type Strains, Phase IV (KMG-IV): sequencing the most valuable type-strain genomes for metagenomic binning, comparative biology and taxonomic classification.</title>
        <authorList>
            <person name="Goeker M."/>
        </authorList>
    </citation>
    <scope>NUCLEOTIDE SEQUENCE [LARGE SCALE GENOMIC DNA]</scope>
    <source>
        <strain evidence="1 2">DSM 27594</strain>
    </source>
</reference>
<accession>A0ABT9Y1G7</accession>
<dbReference type="Proteomes" id="UP001224122">
    <property type="component" value="Unassembled WGS sequence"/>
</dbReference>
<dbReference type="Pfam" id="PF13975">
    <property type="entry name" value="gag-asp_proteas"/>
    <property type="match status" value="1"/>
</dbReference>
<proteinExistence type="predicted"/>
<dbReference type="SUPFAM" id="SSF50630">
    <property type="entry name" value="Acid proteases"/>
    <property type="match status" value="1"/>
</dbReference>
<evidence type="ECO:0000313" key="2">
    <source>
        <dbReference type="Proteomes" id="UP001224122"/>
    </source>
</evidence>
<dbReference type="EMBL" id="JAUSTW010000011">
    <property type="protein sequence ID" value="MDQ0201666.1"/>
    <property type="molecule type" value="Genomic_DNA"/>
</dbReference>
<comment type="caution">
    <text evidence="1">The sequence shown here is derived from an EMBL/GenBank/DDBJ whole genome shotgun (WGS) entry which is preliminary data.</text>
</comment>
<keyword evidence="2" id="KW-1185">Reference proteome</keyword>
<keyword evidence="1" id="KW-0645">Protease</keyword>
<name>A0ABT9Y1G7_9BACI</name>
<keyword evidence="1" id="KW-0378">Hydrolase</keyword>
<sequence>MILDTGAFELTFNGDVANALGLPNLGAIQIGGIGGTTQAYQSVCNLQIGDQMYSDVPCIVDPDFQDAGLFGLRFFVDNQLALQLDPNSQTLTILSC</sequence>
<protein>
    <submittedName>
        <fullName evidence="1">Aspartyl protease</fullName>
    </submittedName>
</protein>
<evidence type="ECO:0000313" key="1">
    <source>
        <dbReference type="EMBL" id="MDQ0201666.1"/>
    </source>
</evidence>
<organism evidence="1 2">
    <name type="scientific">Neobacillus ginsengisoli</name>
    <dbReference type="NCBI Taxonomy" id="904295"/>
    <lineage>
        <taxon>Bacteria</taxon>
        <taxon>Bacillati</taxon>
        <taxon>Bacillota</taxon>
        <taxon>Bacilli</taxon>
        <taxon>Bacillales</taxon>
        <taxon>Bacillaceae</taxon>
        <taxon>Neobacillus</taxon>
    </lineage>
</organism>